<feature type="compositionally biased region" description="Polar residues" evidence="1">
    <location>
        <begin position="503"/>
        <end position="512"/>
    </location>
</feature>
<keyword evidence="3" id="KW-1185">Reference proteome</keyword>
<proteinExistence type="predicted"/>
<evidence type="ECO:0000313" key="2">
    <source>
        <dbReference type="EMBL" id="KAK7753692.1"/>
    </source>
</evidence>
<comment type="caution">
    <text evidence="2">The sequence shown here is derived from an EMBL/GenBank/DDBJ whole genome shotgun (WGS) entry which is preliminary data.</text>
</comment>
<dbReference type="Proteomes" id="UP001320420">
    <property type="component" value="Unassembled WGS sequence"/>
</dbReference>
<feature type="region of interest" description="Disordered" evidence="1">
    <location>
        <begin position="553"/>
        <end position="605"/>
    </location>
</feature>
<feature type="region of interest" description="Disordered" evidence="1">
    <location>
        <begin position="481"/>
        <end position="518"/>
    </location>
</feature>
<feature type="compositionally biased region" description="Basic and acidic residues" evidence="1">
    <location>
        <begin position="481"/>
        <end position="493"/>
    </location>
</feature>
<sequence length="605" mass="70231">MPFQTLPQEIRLSIFEYVAQEPRKIMPKQTAKGANTFFPGHGSYGPKGRRLPEQPLMISPLLFVCKQWYEDLKKYPIFYRVNTFAFSHPIHLHNFLAALTPERRHMIRDIEVYPSSRNLSIAKAPNRWDSTAMGTELKAIQLKHMFTLLTDCRDLRRITWDQFGFWDLSVFQEIIRHSEADILTPKRSIWALPGFNIQFVEPNVKEYIFGWYCDHTLVANFENLQSLANFDRTKHSLQMTPDDPEKFWEEYDELLGRAKASLNGFQQKMRVHLAENPIHCPTDQQLYDACRAADVDFPGDTRVTRYRAVGLGDTIARRTRGQLKAEQNVLESGAISREVPKYNARGILILPVSKIMDVRWKDNGQGIECLVRLVSKYKDEWDHWEDVHHLATWTHLQKIRSWYGSLHRFGLNNAKQQLKKIEETPELKHIADVVYDLLDPKEKEPRDWDYQWISNIDSRKRHIRNLTRRIALDEMKDEARRLAREQKKKETAARRAARAARPNTRSETGSNGNPPANQALDAANQAAYDGDHALYNDGGLHGGDGSYFDNGQYYHDGQYDNNGQYHDNGQYYSAQYDANDEADGDYEPNGRADAEYEPNDEADEY</sequence>
<feature type="compositionally biased region" description="Polar residues" evidence="1">
    <location>
        <begin position="559"/>
        <end position="573"/>
    </location>
</feature>
<protein>
    <submittedName>
        <fullName evidence="2">Uncharacterized protein</fullName>
    </submittedName>
</protein>
<dbReference type="InterPro" id="IPR038883">
    <property type="entry name" value="AN11006-like"/>
</dbReference>
<reference evidence="2 3" key="1">
    <citation type="submission" date="2024-02" db="EMBL/GenBank/DDBJ databases">
        <title>De novo assembly and annotation of 12 fungi associated with fruit tree decline syndrome in Ontario, Canada.</title>
        <authorList>
            <person name="Sulman M."/>
            <person name="Ellouze W."/>
            <person name="Ilyukhin E."/>
        </authorList>
    </citation>
    <scope>NUCLEOTIDE SEQUENCE [LARGE SCALE GENOMIC DNA]</scope>
    <source>
        <strain evidence="2 3">M11/M66-122</strain>
    </source>
</reference>
<dbReference type="PANTHER" id="PTHR42085:SF8">
    <property type="entry name" value="F-BOX DOMAIN-CONTAINING PROTEIN"/>
    <property type="match status" value="1"/>
</dbReference>
<name>A0AAN9YT81_9PEZI</name>
<accession>A0AAN9YT81</accession>
<organism evidence="2 3">
    <name type="scientific">Diatrype stigma</name>
    <dbReference type="NCBI Taxonomy" id="117547"/>
    <lineage>
        <taxon>Eukaryota</taxon>
        <taxon>Fungi</taxon>
        <taxon>Dikarya</taxon>
        <taxon>Ascomycota</taxon>
        <taxon>Pezizomycotina</taxon>
        <taxon>Sordariomycetes</taxon>
        <taxon>Xylariomycetidae</taxon>
        <taxon>Xylariales</taxon>
        <taxon>Diatrypaceae</taxon>
        <taxon>Diatrype</taxon>
    </lineage>
</organism>
<evidence type="ECO:0000256" key="1">
    <source>
        <dbReference type="SAM" id="MobiDB-lite"/>
    </source>
</evidence>
<gene>
    <name evidence="2" type="ORF">SLS62_004314</name>
</gene>
<feature type="compositionally biased region" description="Acidic residues" evidence="1">
    <location>
        <begin position="595"/>
        <end position="605"/>
    </location>
</feature>
<evidence type="ECO:0000313" key="3">
    <source>
        <dbReference type="Proteomes" id="UP001320420"/>
    </source>
</evidence>
<dbReference type="PANTHER" id="PTHR42085">
    <property type="entry name" value="F-BOX DOMAIN-CONTAINING PROTEIN"/>
    <property type="match status" value="1"/>
</dbReference>
<dbReference type="EMBL" id="JAKJXP020000026">
    <property type="protein sequence ID" value="KAK7753692.1"/>
    <property type="molecule type" value="Genomic_DNA"/>
</dbReference>
<dbReference type="AlphaFoldDB" id="A0AAN9YT81"/>